<keyword evidence="1" id="KW-0547">Nucleotide-binding</keyword>
<accession>A0AAD2D1L6</accession>
<dbReference type="SMART" id="SM00175">
    <property type="entry name" value="RAB"/>
    <property type="match status" value="1"/>
</dbReference>
<evidence type="ECO:0000313" key="3">
    <source>
        <dbReference type="EMBL" id="CAI2376597.1"/>
    </source>
</evidence>
<protein>
    <submittedName>
        <fullName evidence="3">Uncharacterized protein</fullName>
    </submittedName>
</protein>
<dbReference type="CDD" id="cd00154">
    <property type="entry name" value="Rab"/>
    <property type="match status" value="1"/>
</dbReference>
<dbReference type="PROSITE" id="PS51419">
    <property type="entry name" value="RAB"/>
    <property type="match status" value="1"/>
</dbReference>
<dbReference type="SMART" id="SM00173">
    <property type="entry name" value="RAS"/>
    <property type="match status" value="1"/>
</dbReference>
<dbReference type="PRINTS" id="PR00449">
    <property type="entry name" value="RASTRNSFRMNG"/>
</dbReference>
<dbReference type="EMBL" id="CAMPGE010018159">
    <property type="protein sequence ID" value="CAI2376597.1"/>
    <property type="molecule type" value="Genomic_DNA"/>
</dbReference>
<evidence type="ECO:0000256" key="2">
    <source>
        <dbReference type="ARBA" id="ARBA00023134"/>
    </source>
</evidence>
<evidence type="ECO:0000313" key="4">
    <source>
        <dbReference type="Proteomes" id="UP001295684"/>
    </source>
</evidence>
<dbReference type="GO" id="GO:0005525">
    <property type="term" value="F:GTP binding"/>
    <property type="evidence" value="ECO:0007669"/>
    <property type="project" value="UniProtKB-KW"/>
</dbReference>
<sequence>MSERFPVRLICVGPKKSGKTSLIKRYMSCYEDFNSSSKDLKNSSTVNERAYLKTYHLPNGIIIELDIWDTYEDILSLSSLFSRNAKGCFIVCDLSDPDSFSEISSWASTVRSKRPKAHDDFPIYLIGNKSDLLTESELKKMKKQIAKECTKHELTDGFLTSCVEGVNVKKPFKKFVEYLGQTGMLAESRDCMSLKLSKDTRKEMRRRKGKKKCNC</sequence>
<dbReference type="AlphaFoldDB" id="A0AAD2D1L6"/>
<reference evidence="3" key="1">
    <citation type="submission" date="2023-07" db="EMBL/GenBank/DDBJ databases">
        <authorList>
            <consortium name="AG Swart"/>
            <person name="Singh M."/>
            <person name="Singh A."/>
            <person name="Seah K."/>
            <person name="Emmerich C."/>
        </authorList>
    </citation>
    <scope>NUCLEOTIDE SEQUENCE</scope>
    <source>
        <strain evidence="3">DP1</strain>
    </source>
</reference>
<dbReference type="Proteomes" id="UP001295684">
    <property type="component" value="Unassembled WGS sequence"/>
</dbReference>
<dbReference type="Pfam" id="PF00071">
    <property type="entry name" value="Ras"/>
    <property type="match status" value="1"/>
</dbReference>
<dbReference type="InterPro" id="IPR027417">
    <property type="entry name" value="P-loop_NTPase"/>
</dbReference>
<keyword evidence="2" id="KW-0342">GTP-binding</keyword>
<keyword evidence="4" id="KW-1185">Reference proteome</keyword>
<evidence type="ECO:0000256" key="1">
    <source>
        <dbReference type="ARBA" id="ARBA00022741"/>
    </source>
</evidence>
<organism evidence="3 4">
    <name type="scientific">Euplotes crassus</name>
    <dbReference type="NCBI Taxonomy" id="5936"/>
    <lineage>
        <taxon>Eukaryota</taxon>
        <taxon>Sar</taxon>
        <taxon>Alveolata</taxon>
        <taxon>Ciliophora</taxon>
        <taxon>Intramacronucleata</taxon>
        <taxon>Spirotrichea</taxon>
        <taxon>Hypotrichia</taxon>
        <taxon>Euplotida</taxon>
        <taxon>Euplotidae</taxon>
        <taxon>Moneuplotes</taxon>
    </lineage>
</organism>
<dbReference type="SUPFAM" id="SSF52540">
    <property type="entry name" value="P-loop containing nucleoside triphosphate hydrolases"/>
    <property type="match status" value="1"/>
</dbReference>
<comment type="caution">
    <text evidence="3">The sequence shown here is derived from an EMBL/GenBank/DDBJ whole genome shotgun (WGS) entry which is preliminary data.</text>
</comment>
<proteinExistence type="predicted"/>
<dbReference type="InterPro" id="IPR001806">
    <property type="entry name" value="Small_GTPase"/>
</dbReference>
<name>A0AAD2D1L6_EUPCR</name>
<dbReference type="SMART" id="SM00174">
    <property type="entry name" value="RHO"/>
    <property type="match status" value="1"/>
</dbReference>
<dbReference type="GO" id="GO:0003924">
    <property type="term" value="F:GTPase activity"/>
    <property type="evidence" value="ECO:0007669"/>
    <property type="project" value="InterPro"/>
</dbReference>
<dbReference type="PANTHER" id="PTHR24073">
    <property type="entry name" value="DRAB5-RELATED"/>
    <property type="match status" value="1"/>
</dbReference>
<dbReference type="Gene3D" id="3.40.50.300">
    <property type="entry name" value="P-loop containing nucleotide triphosphate hydrolases"/>
    <property type="match status" value="1"/>
</dbReference>
<gene>
    <name evidence="3" type="ORF">ECRASSUSDP1_LOCUS17967</name>
</gene>